<accession>A0AAD9KMF7</accession>
<proteinExistence type="predicted"/>
<keyword evidence="2" id="KW-1015">Disulfide bond</keyword>
<comment type="caution">
    <text evidence="4">The sequence shown here is derived from an EMBL/GenBank/DDBJ whole genome shotgun (WGS) entry which is preliminary data.</text>
</comment>
<evidence type="ECO:0000313" key="4">
    <source>
        <dbReference type="EMBL" id="KAK2173991.1"/>
    </source>
</evidence>
<keyword evidence="5" id="KW-1185">Reference proteome</keyword>
<name>A0AAD9KMF7_RIDPI</name>
<evidence type="ECO:0000256" key="1">
    <source>
        <dbReference type="ARBA" id="ARBA00022729"/>
    </source>
</evidence>
<dbReference type="Pfam" id="PF13385">
    <property type="entry name" value="Laminin_G_3"/>
    <property type="match status" value="1"/>
</dbReference>
<dbReference type="SMART" id="SM00560">
    <property type="entry name" value="LamGL"/>
    <property type="match status" value="1"/>
</dbReference>
<dbReference type="SUPFAM" id="SSF49899">
    <property type="entry name" value="Concanavalin A-like lectins/glucanases"/>
    <property type="match status" value="1"/>
</dbReference>
<dbReference type="InterPro" id="IPR001791">
    <property type="entry name" value="Laminin_G"/>
</dbReference>
<dbReference type="EMBL" id="JAODUO010000837">
    <property type="protein sequence ID" value="KAK2173991.1"/>
    <property type="molecule type" value="Genomic_DNA"/>
</dbReference>
<dbReference type="Proteomes" id="UP001209878">
    <property type="component" value="Unassembled WGS sequence"/>
</dbReference>
<keyword evidence="1" id="KW-0732">Signal</keyword>
<evidence type="ECO:0000256" key="2">
    <source>
        <dbReference type="ARBA" id="ARBA00023157"/>
    </source>
</evidence>
<sequence>MFSAPRQVTCPYSTILGDTQKFESNLVGGAIFSCRAGMAFDDSDKICACLPIKGFTIPKDACSGDLLLHFPFDAHFNDVTCRHASGHVYGSGVVRIVNDTKRGKVALFDGAARIEVPFMRNWFQDQHIRGWTVSAWYKTHSTRPGRGGIVDNGDCVDPSTFYLHTGNGHTGHTPRVVAGIDTSDTPTRVKAVAGVANDGRWRHVVMVYDGHSLTLYVDNEVASTSVMPITGFIENTFNPMYIGFATCFGRRGYFRGMIDEVRHITVYVT</sequence>
<dbReference type="Gene3D" id="2.60.120.200">
    <property type="match status" value="1"/>
</dbReference>
<organism evidence="4 5">
    <name type="scientific">Ridgeia piscesae</name>
    <name type="common">Tubeworm</name>
    <dbReference type="NCBI Taxonomy" id="27915"/>
    <lineage>
        <taxon>Eukaryota</taxon>
        <taxon>Metazoa</taxon>
        <taxon>Spiralia</taxon>
        <taxon>Lophotrochozoa</taxon>
        <taxon>Annelida</taxon>
        <taxon>Polychaeta</taxon>
        <taxon>Sedentaria</taxon>
        <taxon>Canalipalpata</taxon>
        <taxon>Sabellida</taxon>
        <taxon>Siboglinidae</taxon>
        <taxon>Ridgeia</taxon>
    </lineage>
</organism>
<evidence type="ECO:0000313" key="5">
    <source>
        <dbReference type="Proteomes" id="UP001209878"/>
    </source>
</evidence>
<gene>
    <name evidence="4" type="ORF">NP493_837g00006</name>
</gene>
<dbReference type="InterPro" id="IPR013320">
    <property type="entry name" value="ConA-like_dom_sf"/>
</dbReference>
<dbReference type="PROSITE" id="PS51257">
    <property type="entry name" value="PROKAR_LIPOPROTEIN"/>
    <property type="match status" value="1"/>
</dbReference>
<dbReference type="InterPro" id="IPR006558">
    <property type="entry name" value="LamG-like"/>
</dbReference>
<evidence type="ECO:0000259" key="3">
    <source>
        <dbReference type="SMART" id="SM00560"/>
    </source>
</evidence>
<reference evidence="4" key="1">
    <citation type="journal article" date="2023" name="Mol. Biol. Evol.">
        <title>Third-Generation Sequencing Reveals the Adaptive Role of the Epigenome in Three Deep-Sea Polychaetes.</title>
        <authorList>
            <person name="Perez M."/>
            <person name="Aroh O."/>
            <person name="Sun Y."/>
            <person name="Lan Y."/>
            <person name="Juniper S.K."/>
            <person name="Young C.R."/>
            <person name="Angers B."/>
            <person name="Qian P.Y."/>
        </authorList>
    </citation>
    <scope>NUCLEOTIDE SEQUENCE</scope>
    <source>
        <strain evidence="4">R07B-5</strain>
    </source>
</reference>
<feature type="domain" description="LamG-like jellyroll fold" evidence="3">
    <location>
        <begin position="129"/>
        <end position="268"/>
    </location>
</feature>
<dbReference type="CDD" id="cd00110">
    <property type="entry name" value="LamG"/>
    <property type="match status" value="1"/>
</dbReference>
<protein>
    <recommendedName>
        <fullName evidence="3">LamG-like jellyroll fold domain-containing protein</fullName>
    </recommendedName>
</protein>
<dbReference type="AlphaFoldDB" id="A0AAD9KMF7"/>